<feature type="compositionally biased region" description="Polar residues" evidence="3">
    <location>
        <begin position="192"/>
        <end position="213"/>
    </location>
</feature>
<dbReference type="CDD" id="cd07323">
    <property type="entry name" value="LAM"/>
    <property type="match status" value="1"/>
</dbReference>
<dbReference type="PANTHER" id="PTHR22792">
    <property type="entry name" value="LUPUS LA PROTEIN-RELATED"/>
    <property type="match status" value="1"/>
</dbReference>
<feature type="compositionally biased region" description="Low complexity" evidence="3">
    <location>
        <begin position="350"/>
        <end position="367"/>
    </location>
</feature>
<gene>
    <name evidence="5" type="ORF">CERSUDRAFT_116981</name>
</gene>
<feature type="compositionally biased region" description="Low complexity" evidence="3">
    <location>
        <begin position="273"/>
        <end position="282"/>
    </location>
</feature>
<feature type="compositionally biased region" description="Low complexity" evidence="3">
    <location>
        <begin position="432"/>
        <end position="452"/>
    </location>
</feature>
<feature type="compositionally biased region" description="Polar residues" evidence="3">
    <location>
        <begin position="26"/>
        <end position="38"/>
    </location>
</feature>
<proteinExistence type="predicted"/>
<dbReference type="InterPro" id="IPR045180">
    <property type="entry name" value="La_dom_prot"/>
</dbReference>
<dbReference type="GO" id="GO:0003723">
    <property type="term" value="F:RNA binding"/>
    <property type="evidence" value="ECO:0007669"/>
    <property type="project" value="UniProtKB-UniRule"/>
</dbReference>
<feature type="region of interest" description="Disordered" evidence="3">
    <location>
        <begin position="577"/>
        <end position="676"/>
    </location>
</feature>
<dbReference type="Pfam" id="PF05383">
    <property type="entry name" value="La"/>
    <property type="match status" value="1"/>
</dbReference>
<dbReference type="InterPro" id="IPR006630">
    <property type="entry name" value="La_HTH"/>
</dbReference>
<feature type="compositionally biased region" description="Basic and acidic residues" evidence="3">
    <location>
        <begin position="637"/>
        <end position="649"/>
    </location>
</feature>
<sequence length="1180" mass="124101">MVSPPATGSNPRPLSYADRAKKAQNLKPQNATQPQQRVSPQNPSPSSSSIPAPTTPTSAPMTTTVAPTLAPPKSSLPSAIVTDAPGTSGAPPAQMTSPPTSPIPTSANPAKGVNGDMNHAEVSSALSVQPQPRLAPPPTVNYWDKRKEQMAAQARARTTQVAAPEKQPQVQIDKDQLASSSFPLPQAAEPTASASASVFVGSNASTAPQSVRNHQAPPAISLASGANGHASLPPPISPSIDDAFTVRPQLAPPPESVKLPSAIDDPTSWPKPGSSTAASTEGGSRRSESREKETGEQADGEGSQNQPTPRKSEKPKWVAIPPEELQAAADAHRAHHPHGRNRQNHSRHPGSTTASGSASGSASGAGSHNQSRAHSAAGMRHSLSHVSSAVHSQVQSRTGSVHSSPRVPPRGMKSSPHEGSVTGASGYSMHTSSANRSMRSSRAGSPLQAAPSLLPPEFVPNLVGPVGPTYQGAGVPPAGPVPRVALPEQLQADASNGTTYYQPIPPPLSAHPSSYHSSRGPASPVTSTYQLPYPGPYGPPQGAMPPSIPPHPGYPGTPPYPMYNPYGYPYGQPYGYWPQNVPPSAVSPPPSSITSDTGLPPPTTITRPPAPAESDAVSRYREAGSAPSSSAQVPLGETEKVERGRRARELSFGSIGVPGASKSPSPQPPATHPDINEITKAVTTPVEKDGEKSFTTFSIGVAPGEVGPVRIRSRTRTHSKGHKAGEASIASTIVPEQPEEAADTGAEVVGDQTVVVEEITEKIKVIDLTAGGSDAKWEFGSTRQSEEPTRVDATFAAPIPPNALGMTSDVQPAPTAPVPFVLPPTLGQPSTEFARPAQVSPVDQAYVVPAIPEGAPISPTPAYIPQPAPLSDPGVGDEWEVRDYGYGFGRPGAPSYNMRDDRGGGRREFMPERELHGRPRRGSYSGYVYERGGHERGGFSGRRGRANGFGRGLHGRSFSRGGYQGRQPPFAVAQPLPPPSEPYYGPPHASMATYIPQGYDPYVYPQLLPPPPQAAPSGPPVPKPLSLISFPLDETRYYLLGQLEYYLSTQNMAQDFYLRQQMDSRGWIPISTIASFNRVRKLTTEFHVVRDVLTLSSIVEVRDGWVRMRQWEQFVLPNAPPSSVEAGASPPADSHASGTIPSGGDSGSAGSSHEGEGEDEEEEDVVFVMGKDAQPSWTPA</sequence>
<dbReference type="GO" id="GO:0010494">
    <property type="term" value="C:cytoplasmic stress granule"/>
    <property type="evidence" value="ECO:0007669"/>
    <property type="project" value="TreeGrafter"/>
</dbReference>
<protein>
    <recommendedName>
        <fullName evidence="4">HTH La-type RNA-binding domain-containing protein</fullName>
    </recommendedName>
</protein>
<reference evidence="5 6" key="1">
    <citation type="journal article" date="2012" name="Proc. Natl. Acad. Sci. U.S.A.">
        <title>Comparative genomics of Ceriporiopsis subvermispora and Phanerochaete chrysosporium provide insight into selective ligninolysis.</title>
        <authorList>
            <person name="Fernandez-Fueyo E."/>
            <person name="Ruiz-Duenas F.J."/>
            <person name="Ferreira P."/>
            <person name="Floudas D."/>
            <person name="Hibbett D.S."/>
            <person name="Canessa P."/>
            <person name="Larrondo L.F."/>
            <person name="James T.Y."/>
            <person name="Seelenfreund D."/>
            <person name="Lobos S."/>
            <person name="Polanco R."/>
            <person name="Tello M."/>
            <person name="Honda Y."/>
            <person name="Watanabe T."/>
            <person name="Watanabe T."/>
            <person name="Ryu J.S."/>
            <person name="Kubicek C.P."/>
            <person name="Schmoll M."/>
            <person name="Gaskell J."/>
            <person name="Hammel K.E."/>
            <person name="St John F.J."/>
            <person name="Vanden Wymelenberg A."/>
            <person name="Sabat G."/>
            <person name="Splinter BonDurant S."/>
            <person name="Syed K."/>
            <person name="Yadav J.S."/>
            <person name="Doddapaneni H."/>
            <person name="Subramanian V."/>
            <person name="Lavin J.L."/>
            <person name="Oguiza J.A."/>
            <person name="Perez G."/>
            <person name="Pisabarro A.G."/>
            <person name="Ramirez L."/>
            <person name="Santoyo F."/>
            <person name="Master E."/>
            <person name="Coutinho P.M."/>
            <person name="Henrissat B."/>
            <person name="Lombard V."/>
            <person name="Magnuson J.K."/>
            <person name="Kuees U."/>
            <person name="Hori C."/>
            <person name="Igarashi K."/>
            <person name="Samejima M."/>
            <person name="Held B.W."/>
            <person name="Barry K.W."/>
            <person name="LaButti K.M."/>
            <person name="Lapidus A."/>
            <person name="Lindquist E.A."/>
            <person name="Lucas S.M."/>
            <person name="Riley R."/>
            <person name="Salamov A.A."/>
            <person name="Hoffmeister D."/>
            <person name="Schwenk D."/>
            <person name="Hadar Y."/>
            <person name="Yarden O."/>
            <person name="de Vries R.P."/>
            <person name="Wiebenga A."/>
            <person name="Stenlid J."/>
            <person name="Eastwood D."/>
            <person name="Grigoriev I.V."/>
            <person name="Berka R.M."/>
            <person name="Blanchette R.A."/>
            <person name="Kersten P."/>
            <person name="Martinez A.T."/>
            <person name="Vicuna R."/>
            <person name="Cullen D."/>
        </authorList>
    </citation>
    <scope>NUCLEOTIDE SEQUENCE [LARGE SCALE GENOMIC DNA]</scope>
    <source>
        <strain evidence="5 6">B</strain>
    </source>
</reference>
<feature type="compositionally biased region" description="Polar residues" evidence="3">
    <location>
        <begin position="492"/>
        <end position="501"/>
    </location>
</feature>
<feature type="domain" description="HTH La-type RNA-binding" evidence="4">
    <location>
        <begin position="1029"/>
        <end position="1118"/>
    </location>
</feature>
<evidence type="ECO:0000256" key="3">
    <source>
        <dbReference type="SAM" id="MobiDB-lite"/>
    </source>
</evidence>
<feature type="region of interest" description="Disordered" evidence="3">
    <location>
        <begin position="1"/>
        <end position="117"/>
    </location>
</feature>
<dbReference type="PROSITE" id="PS50961">
    <property type="entry name" value="HTH_LA"/>
    <property type="match status" value="1"/>
</dbReference>
<dbReference type="GO" id="GO:0045727">
    <property type="term" value="P:positive regulation of translation"/>
    <property type="evidence" value="ECO:0007669"/>
    <property type="project" value="TreeGrafter"/>
</dbReference>
<evidence type="ECO:0000256" key="1">
    <source>
        <dbReference type="ARBA" id="ARBA00022884"/>
    </source>
</evidence>
<feature type="compositionally biased region" description="Low complexity" evidence="3">
    <location>
        <begin position="151"/>
        <end position="163"/>
    </location>
</feature>
<dbReference type="STRING" id="914234.M2R8N6"/>
<dbReference type="OrthoDB" id="340227at2759"/>
<feature type="compositionally biased region" description="Basic residues" evidence="3">
    <location>
        <begin position="333"/>
        <end position="348"/>
    </location>
</feature>
<dbReference type="Proteomes" id="UP000016930">
    <property type="component" value="Unassembled WGS sequence"/>
</dbReference>
<dbReference type="HOGENOM" id="CLU_008575_0_0_1"/>
<feature type="region of interest" description="Disordered" evidence="3">
    <location>
        <begin position="1121"/>
        <end position="1180"/>
    </location>
</feature>
<accession>M2R8N6</accession>
<dbReference type="AlphaFoldDB" id="M2R8N6"/>
<organism evidence="5 6">
    <name type="scientific">Ceriporiopsis subvermispora (strain B)</name>
    <name type="common">White-rot fungus</name>
    <name type="synonym">Gelatoporia subvermispora</name>
    <dbReference type="NCBI Taxonomy" id="914234"/>
    <lineage>
        <taxon>Eukaryota</taxon>
        <taxon>Fungi</taxon>
        <taxon>Dikarya</taxon>
        <taxon>Basidiomycota</taxon>
        <taxon>Agaricomycotina</taxon>
        <taxon>Agaricomycetes</taxon>
        <taxon>Polyporales</taxon>
        <taxon>Gelatoporiaceae</taxon>
        <taxon>Gelatoporia</taxon>
    </lineage>
</organism>
<feature type="region of interest" description="Disordered" evidence="3">
    <location>
        <begin position="148"/>
        <end position="456"/>
    </location>
</feature>
<dbReference type="SMART" id="SM00715">
    <property type="entry name" value="LA"/>
    <property type="match status" value="1"/>
</dbReference>
<feature type="compositionally biased region" description="Basic and acidic residues" evidence="3">
    <location>
        <begin position="283"/>
        <end position="295"/>
    </location>
</feature>
<feature type="compositionally biased region" description="Pro residues" evidence="3">
    <location>
        <begin position="599"/>
        <end position="611"/>
    </location>
</feature>
<evidence type="ECO:0000313" key="5">
    <source>
        <dbReference type="EMBL" id="EMD34797.1"/>
    </source>
</evidence>
<dbReference type="InterPro" id="IPR036390">
    <property type="entry name" value="WH_DNA-bd_sf"/>
</dbReference>
<dbReference type="Gene3D" id="1.10.10.10">
    <property type="entry name" value="Winged helix-like DNA-binding domain superfamily/Winged helix DNA-binding domain"/>
    <property type="match status" value="1"/>
</dbReference>
<keyword evidence="6" id="KW-1185">Reference proteome</keyword>
<keyword evidence="1 2" id="KW-0694">RNA-binding</keyword>
<feature type="compositionally biased region" description="Low complexity" evidence="3">
    <location>
        <begin position="39"/>
        <end position="68"/>
    </location>
</feature>
<evidence type="ECO:0000256" key="2">
    <source>
        <dbReference type="PROSITE-ProRule" id="PRU00332"/>
    </source>
</evidence>
<feature type="region of interest" description="Disordered" evidence="3">
    <location>
        <begin position="491"/>
        <end position="562"/>
    </location>
</feature>
<feature type="compositionally biased region" description="Polar residues" evidence="3">
    <location>
        <begin position="422"/>
        <end position="431"/>
    </location>
</feature>
<dbReference type="InterPro" id="IPR036388">
    <property type="entry name" value="WH-like_DNA-bd_sf"/>
</dbReference>
<dbReference type="GO" id="GO:0005829">
    <property type="term" value="C:cytosol"/>
    <property type="evidence" value="ECO:0007669"/>
    <property type="project" value="TreeGrafter"/>
</dbReference>
<name>M2R8N6_CERS8</name>
<dbReference type="SUPFAM" id="SSF46785">
    <property type="entry name" value="Winged helix' DNA-binding domain"/>
    <property type="match status" value="1"/>
</dbReference>
<feature type="region of interest" description="Disordered" evidence="3">
    <location>
        <begin position="935"/>
        <end position="961"/>
    </location>
</feature>
<dbReference type="PANTHER" id="PTHR22792:SF132">
    <property type="entry name" value="LA-RELATED PROTEIN 1"/>
    <property type="match status" value="1"/>
</dbReference>
<feature type="compositionally biased region" description="Acidic residues" evidence="3">
    <location>
        <begin position="1156"/>
        <end position="1165"/>
    </location>
</feature>
<feature type="compositionally biased region" description="Pro residues" evidence="3">
    <location>
        <begin position="533"/>
        <end position="562"/>
    </location>
</feature>
<evidence type="ECO:0000259" key="4">
    <source>
        <dbReference type="PROSITE" id="PS50961"/>
    </source>
</evidence>
<feature type="compositionally biased region" description="Polar residues" evidence="3">
    <location>
        <begin position="1"/>
        <end position="12"/>
    </location>
</feature>
<dbReference type="EMBL" id="KB445802">
    <property type="protein sequence ID" value="EMD34797.1"/>
    <property type="molecule type" value="Genomic_DNA"/>
</dbReference>
<feature type="compositionally biased region" description="Low complexity" evidence="3">
    <location>
        <begin position="384"/>
        <end position="396"/>
    </location>
</feature>
<evidence type="ECO:0000313" key="6">
    <source>
        <dbReference type="Proteomes" id="UP000016930"/>
    </source>
</evidence>